<dbReference type="Gene3D" id="2.40.70.10">
    <property type="entry name" value="Acid Proteases"/>
    <property type="match status" value="1"/>
</dbReference>
<organism evidence="1">
    <name type="scientific">Tanacetum cinerariifolium</name>
    <name type="common">Dalmatian daisy</name>
    <name type="synonym">Chrysanthemum cinerariifolium</name>
    <dbReference type="NCBI Taxonomy" id="118510"/>
    <lineage>
        <taxon>Eukaryota</taxon>
        <taxon>Viridiplantae</taxon>
        <taxon>Streptophyta</taxon>
        <taxon>Embryophyta</taxon>
        <taxon>Tracheophyta</taxon>
        <taxon>Spermatophyta</taxon>
        <taxon>Magnoliopsida</taxon>
        <taxon>eudicotyledons</taxon>
        <taxon>Gunneridae</taxon>
        <taxon>Pentapetalae</taxon>
        <taxon>asterids</taxon>
        <taxon>campanulids</taxon>
        <taxon>Asterales</taxon>
        <taxon>Asteraceae</taxon>
        <taxon>Asteroideae</taxon>
        <taxon>Anthemideae</taxon>
        <taxon>Anthemidinae</taxon>
        <taxon>Tanacetum</taxon>
    </lineage>
</organism>
<evidence type="ECO:0000313" key="1">
    <source>
        <dbReference type="EMBL" id="GEU82066.1"/>
    </source>
</evidence>
<gene>
    <name evidence="1" type="ORF">Tci_054044</name>
</gene>
<dbReference type="InterPro" id="IPR021109">
    <property type="entry name" value="Peptidase_aspartic_dom_sf"/>
</dbReference>
<dbReference type="PANTHER" id="PTHR33067">
    <property type="entry name" value="RNA-DIRECTED DNA POLYMERASE-RELATED"/>
    <property type="match status" value="1"/>
</dbReference>
<dbReference type="PANTHER" id="PTHR33067:SF9">
    <property type="entry name" value="RNA-DIRECTED DNA POLYMERASE"/>
    <property type="match status" value="1"/>
</dbReference>
<dbReference type="AlphaFoldDB" id="A0A6L2N772"/>
<sequence>MEEYMTRTREGYGSGIARPKIEEKDPFELKGQFLKELRDNTFSGSDNEDVNEHIEKVIEIVDLFHIPSITQDQVMLRVFPMSLAGVASCAIPSMKAADAKKAIQDIVDPSQKLHNGTSTREIKKVNEKVYVAQVRCELCKGPHYTKDCPPKEEGKTLEEAYYTQLERRQSMEESLSKFMAESAKRHKENSNLIKDIRASIDTSIRNQGASIKSLEIQIEQMSKVLQERGYGNLPSLTETNLRDHVKSISTTVDAATIPFPSRLYADCCDEEEGSYGLKDLDSNSIGTTLLDDVLPPKEKDRGSFTLPCYINNSYFNKALATLGASVSVMPFSTYTNLGLGELAPTKLIVELADRTMKRPKDFAVVENMDSYRDERMVDIIVGISFCRDAYIKARRFDGMITIYKGKDSAKLPYRGVFVHDLCDPWSANRIEGLCHVGLGHRVTWGVGERGWYCSGEVGYTVDSCGGEGHFGGNFGYGVVRLVRAECRFRVLAKVALMVY</sequence>
<accession>A0A6L2N772</accession>
<protein>
    <recommendedName>
        <fullName evidence="2">Eukaryotic translation initiation factor 3 subunit G N-terminal domain-containing protein</fullName>
    </recommendedName>
</protein>
<proteinExistence type="predicted"/>
<evidence type="ECO:0008006" key="2">
    <source>
        <dbReference type="Google" id="ProtNLM"/>
    </source>
</evidence>
<dbReference type="EMBL" id="BKCJ010008408">
    <property type="protein sequence ID" value="GEU82066.1"/>
    <property type="molecule type" value="Genomic_DNA"/>
</dbReference>
<reference evidence="1" key="1">
    <citation type="journal article" date="2019" name="Sci. Rep.">
        <title>Draft genome of Tanacetum cinerariifolium, the natural source of mosquito coil.</title>
        <authorList>
            <person name="Yamashiro T."/>
            <person name="Shiraishi A."/>
            <person name="Satake H."/>
            <person name="Nakayama K."/>
        </authorList>
    </citation>
    <scope>NUCLEOTIDE SEQUENCE</scope>
</reference>
<comment type="caution">
    <text evidence="1">The sequence shown here is derived from an EMBL/GenBank/DDBJ whole genome shotgun (WGS) entry which is preliminary data.</text>
</comment>
<name>A0A6L2N772_TANCI</name>